<organism evidence="2 3">
    <name type="scientific">Candidatus Harrisonbacteria bacterium CG10_big_fil_rev_8_21_14_0_10_49_15</name>
    <dbReference type="NCBI Taxonomy" id="1974587"/>
    <lineage>
        <taxon>Bacteria</taxon>
        <taxon>Candidatus Harrisoniibacteriota</taxon>
    </lineage>
</organism>
<comment type="caution">
    <text evidence="2">The sequence shown here is derived from an EMBL/GenBank/DDBJ whole genome shotgun (WGS) entry which is preliminary data.</text>
</comment>
<reference evidence="3" key="1">
    <citation type="submission" date="2017-09" db="EMBL/GenBank/DDBJ databases">
        <title>Depth-based differentiation of microbial function through sediment-hosted aquifers and enrichment of novel symbionts in the deep terrestrial subsurface.</title>
        <authorList>
            <person name="Probst A.J."/>
            <person name="Ladd B."/>
            <person name="Jarett J.K."/>
            <person name="Geller-Mcgrath D.E."/>
            <person name="Sieber C.M.K."/>
            <person name="Emerson J.B."/>
            <person name="Anantharaman K."/>
            <person name="Thomas B.C."/>
            <person name="Malmstrom R."/>
            <person name="Stieglmeier M."/>
            <person name="Klingl A."/>
            <person name="Woyke T."/>
            <person name="Ryan C.M."/>
            <person name="Banfield J.F."/>
        </authorList>
    </citation>
    <scope>NUCLEOTIDE SEQUENCE [LARGE SCALE GENOMIC DNA]</scope>
</reference>
<dbReference type="EMBL" id="PFBD01000001">
    <property type="protein sequence ID" value="PIR87495.1"/>
    <property type="molecule type" value="Genomic_DNA"/>
</dbReference>
<dbReference type="InterPro" id="IPR004042">
    <property type="entry name" value="Intein_endonuc_central"/>
</dbReference>
<dbReference type="InterPro" id="IPR027434">
    <property type="entry name" value="Homing_endonucl"/>
</dbReference>
<feature type="domain" description="DOD-type homing endonuclease" evidence="1">
    <location>
        <begin position="52"/>
        <end position="196"/>
    </location>
</feature>
<dbReference type="AlphaFoldDB" id="A0A2H0UNZ6"/>
<dbReference type="GO" id="GO:0004519">
    <property type="term" value="F:endonuclease activity"/>
    <property type="evidence" value="ECO:0007669"/>
    <property type="project" value="InterPro"/>
</dbReference>
<evidence type="ECO:0000259" key="1">
    <source>
        <dbReference type="PROSITE" id="PS50819"/>
    </source>
</evidence>
<dbReference type="InterPro" id="IPR004860">
    <property type="entry name" value="LAGLIDADG_dom"/>
</dbReference>
<dbReference type="SUPFAM" id="SSF55608">
    <property type="entry name" value="Homing endonucleases"/>
    <property type="match status" value="1"/>
</dbReference>
<gene>
    <name evidence="2" type="ORF">COU11_00065</name>
</gene>
<proteinExistence type="predicted"/>
<protein>
    <recommendedName>
        <fullName evidence="1">DOD-type homing endonuclease domain-containing protein</fullName>
    </recommendedName>
</protein>
<sequence length="256" mass="29739">MKEGYCKRCKKNFRARPKAQIFCSLICSNRFNLNHKRYAKLPKRYSVELAELFGILLGDGSVTKYFTKIHLNLKVEKEYARFVNNLVSTLFQEVSISVTERPERGMIEVQISSKDVSDYLNEIGFDPRERSIPDWIKNSNQFALATVRGLFDTEGTIGFKFYKGKNGNYFYKQLTVTNINPNILSFVESVLLANGFQPTRKSKKNIYISNKEDIDKYIKEIGSSNSKLTKKLKIQKIKQFAYGSGFKRMSRQQRRK</sequence>
<name>A0A2H0UNZ6_9BACT</name>
<dbReference type="PROSITE" id="PS50819">
    <property type="entry name" value="INTEIN_ENDONUCLEASE"/>
    <property type="match status" value="1"/>
</dbReference>
<accession>A0A2H0UNZ6</accession>
<dbReference type="Proteomes" id="UP000229526">
    <property type="component" value="Unassembled WGS sequence"/>
</dbReference>
<dbReference type="Gene3D" id="3.10.28.10">
    <property type="entry name" value="Homing endonucleases"/>
    <property type="match status" value="1"/>
</dbReference>
<dbReference type="Pfam" id="PF14528">
    <property type="entry name" value="LAGLIDADG_3"/>
    <property type="match status" value="2"/>
</dbReference>
<evidence type="ECO:0000313" key="3">
    <source>
        <dbReference type="Proteomes" id="UP000229526"/>
    </source>
</evidence>
<evidence type="ECO:0000313" key="2">
    <source>
        <dbReference type="EMBL" id="PIR87495.1"/>
    </source>
</evidence>